<keyword evidence="3" id="KW-0677">Repeat</keyword>
<feature type="compositionally biased region" description="Polar residues" evidence="8">
    <location>
        <begin position="1"/>
        <end position="19"/>
    </location>
</feature>
<keyword evidence="5" id="KW-0862">Zinc</keyword>
<dbReference type="PANTHER" id="PTHR10032:SF271">
    <property type="entry name" value="RH12261P-RELATED"/>
    <property type="match status" value="1"/>
</dbReference>
<comment type="caution">
    <text evidence="10">The sequence shown here is derived from an EMBL/GenBank/DDBJ whole genome shotgun (WGS) entry which is preliminary data.</text>
</comment>
<evidence type="ECO:0000256" key="7">
    <source>
        <dbReference type="PROSITE-ProRule" id="PRU00042"/>
    </source>
</evidence>
<keyword evidence="11" id="KW-1185">Reference proteome</keyword>
<evidence type="ECO:0000313" key="11">
    <source>
        <dbReference type="Proteomes" id="UP000762676"/>
    </source>
</evidence>
<keyword evidence="6" id="KW-0539">Nucleus</keyword>
<feature type="domain" description="C2H2-type" evidence="9">
    <location>
        <begin position="797"/>
        <end position="825"/>
    </location>
</feature>
<dbReference type="AlphaFoldDB" id="A0AAV4JTJ4"/>
<evidence type="ECO:0000259" key="9">
    <source>
        <dbReference type="PROSITE" id="PS50157"/>
    </source>
</evidence>
<dbReference type="FunFam" id="3.30.160.60:FF:000112">
    <property type="entry name" value="Mds1 and evi1 complex locus protein"/>
    <property type="match status" value="1"/>
</dbReference>
<feature type="region of interest" description="Disordered" evidence="8">
    <location>
        <begin position="1"/>
        <end position="21"/>
    </location>
</feature>
<sequence>MNSTFFSSLLSKGLTSSPPSAALVPKKAPDLDFVTGCSQSLYRPHSLIQAKVIRGFFQNEQMDTEVVSAVRRHHAFTSDSFYRRSYTPGCEFTVDGKKLSGQTMPAIIKTDLKNCIDQQRKRSWATAEEDKLVNPKFGYDQHILEQVGLYNNLSVKRPRISMDEKHEDESKEVSDILALLIGNFKGLDEDTVFLSDRLQTPTHIGADINHLIADFPNCHTLQVANLKPFLFPKTMNLNTTKDKQRNCQHFSQNVPHTYLSSPLASTIPEISGTYHANECDRPVPELTTKKCNKTHNHTSDDAITKTYLEKNRSLRTIAAGYNPLEEERYTFTDEKCLPPSPTRFKPAMWQTTSFIKDVNAMLSSEQRHPKSRTRRRLLQLDFNQMALELFHKCHQEGAASEEDVQILHDEKPATGLRGSCPKFDQQTAHICIQKEKNYSDIKSHNDIGTIDQRDKINAVLPFSHRGKISDRFVTSSDSSLAEYNYRSRHNSKKKVTATHANISFEKDTTDIDHTNQRNRRSMAFHIPSRCPKIHQMPTTKDIYEVKSQNFNPLTMTDGQHFSEQSRNVVLIPNTPLSPRVENLSTFRKDPQLVRKRALLTRSDFIGKTHQISLCGTSNTGTAISQFDCPVPASTDEFNIFATDMNKSSLTNSSDVLPSLHTFPAGPTQSLCAETWSSQQHTVTSQLTREGTKMMPTPQHQPEFINEGFGVKNPLFDSKRLGIGLRKCSSGQQTKHGDGNKLMCHVCDKTFDLQRHLNRHLKSHNTYKRYLCRICGKGFNDTFDLKRHTRTHTGIRPYKCQHCGKAFTQRCSLESHSRKVHVQVVPFAPKQRRPKLYVCEDCGNTTEDPVDHFLHIKSRHPHSAVLKKYYDKRHFKFGNTVIPKLLSQGPDALDMSLRS</sequence>
<evidence type="ECO:0000256" key="4">
    <source>
        <dbReference type="ARBA" id="ARBA00022771"/>
    </source>
</evidence>
<dbReference type="Pfam" id="PF00096">
    <property type="entry name" value="zf-C2H2"/>
    <property type="match status" value="3"/>
</dbReference>
<dbReference type="Proteomes" id="UP000762676">
    <property type="component" value="Unassembled WGS sequence"/>
</dbReference>
<dbReference type="PANTHER" id="PTHR10032">
    <property type="entry name" value="ZINC FINGER PROTEIN WITH KRAB AND SCAN DOMAINS"/>
    <property type="match status" value="1"/>
</dbReference>
<evidence type="ECO:0000256" key="2">
    <source>
        <dbReference type="ARBA" id="ARBA00022723"/>
    </source>
</evidence>
<feature type="domain" description="C2H2-type" evidence="9">
    <location>
        <begin position="769"/>
        <end position="796"/>
    </location>
</feature>
<dbReference type="Gene3D" id="3.30.160.60">
    <property type="entry name" value="Classic Zinc Finger"/>
    <property type="match status" value="2"/>
</dbReference>
<dbReference type="InterPro" id="IPR036236">
    <property type="entry name" value="Znf_C2H2_sf"/>
</dbReference>
<reference evidence="10 11" key="1">
    <citation type="journal article" date="2021" name="Elife">
        <title>Chloroplast acquisition without the gene transfer in kleptoplastic sea slugs, Plakobranchus ocellatus.</title>
        <authorList>
            <person name="Maeda T."/>
            <person name="Takahashi S."/>
            <person name="Yoshida T."/>
            <person name="Shimamura S."/>
            <person name="Takaki Y."/>
            <person name="Nagai Y."/>
            <person name="Toyoda A."/>
            <person name="Suzuki Y."/>
            <person name="Arimoto A."/>
            <person name="Ishii H."/>
            <person name="Satoh N."/>
            <person name="Nishiyama T."/>
            <person name="Hasebe M."/>
            <person name="Maruyama T."/>
            <person name="Minagawa J."/>
            <person name="Obokata J."/>
            <person name="Shigenobu S."/>
        </authorList>
    </citation>
    <scope>NUCLEOTIDE SEQUENCE [LARGE SCALE GENOMIC DNA]</scope>
</reference>
<dbReference type="GO" id="GO:0009913">
    <property type="term" value="P:epidermal cell differentiation"/>
    <property type="evidence" value="ECO:0007669"/>
    <property type="project" value="TreeGrafter"/>
</dbReference>
<comment type="subcellular location">
    <subcellularLocation>
        <location evidence="1">Nucleus</location>
    </subcellularLocation>
</comment>
<evidence type="ECO:0000256" key="5">
    <source>
        <dbReference type="ARBA" id="ARBA00022833"/>
    </source>
</evidence>
<keyword evidence="4 7" id="KW-0863">Zinc-finger</keyword>
<keyword evidence="2" id="KW-0479">Metal-binding</keyword>
<dbReference type="GO" id="GO:0000978">
    <property type="term" value="F:RNA polymerase II cis-regulatory region sequence-specific DNA binding"/>
    <property type="evidence" value="ECO:0007669"/>
    <property type="project" value="TreeGrafter"/>
</dbReference>
<organism evidence="10 11">
    <name type="scientific">Elysia marginata</name>
    <dbReference type="NCBI Taxonomy" id="1093978"/>
    <lineage>
        <taxon>Eukaryota</taxon>
        <taxon>Metazoa</taxon>
        <taxon>Spiralia</taxon>
        <taxon>Lophotrochozoa</taxon>
        <taxon>Mollusca</taxon>
        <taxon>Gastropoda</taxon>
        <taxon>Heterobranchia</taxon>
        <taxon>Euthyneura</taxon>
        <taxon>Panpulmonata</taxon>
        <taxon>Sacoglossa</taxon>
        <taxon>Placobranchoidea</taxon>
        <taxon>Plakobranchidae</taxon>
        <taxon>Elysia</taxon>
    </lineage>
</organism>
<evidence type="ECO:0000256" key="8">
    <source>
        <dbReference type="SAM" id="MobiDB-lite"/>
    </source>
</evidence>
<accession>A0AAV4JTJ4</accession>
<dbReference type="GO" id="GO:0005634">
    <property type="term" value="C:nucleus"/>
    <property type="evidence" value="ECO:0007669"/>
    <property type="project" value="UniProtKB-SubCell"/>
</dbReference>
<dbReference type="PROSITE" id="PS50157">
    <property type="entry name" value="ZINC_FINGER_C2H2_2"/>
    <property type="match status" value="3"/>
</dbReference>
<protein>
    <recommendedName>
        <fullName evidence="9">C2H2-type domain-containing protein</fullName>
    </recommendedName>
</protein>
<dbReference type="PROSITE" id="PS00028">
    <property type="entry name" value="ZINC_FINGER_C2H2_1"/>
    <property type="match status" value="3"/>
</dbReference>
<name>A0AAV4JTJ4_9GAST</name>
<dbReference type="InterPro" id="IPR013087">
    <property type="entry name" value="Znf_C2H2_type"/>
</dbReference>
<proteinExistence type="predicted"/>
<dbReference type="FunFam" id="3.30.160.60:FF:000452">
    <property type="entry name" value="Transcription factor Ovo-like 2"/>
    <property type="match status" value="1"/>
</dbReference>
<evidence type="ECO:0000256" key="6">
    <source>
        <dbReference type="ARBA" id="ARBA00023242"/>
    </source>
</evidence>
<dbReference type="SMART" id="SM00355">
    <property type="entry name" value="ZnF_C2H2"/>
    <property type="match status" value="4"/>
</dbReference>
<dbReference type="GO" id="GO:0008270">
    <property type="term" value="F:zinc ion binding"/>
    <property type="evidence" value="ECO:0007669"/>
    <property type="project" value="UniProtKB-KW"/>
</dbReference>
<dbReference type="EMBL" id="BMAT01003401">
    <property type="protein sequence ID" value="GFS24686.1"/>
    <property type="molecule type" value="Genomic_DNA"/>
</dbReference>
<dbReference type="GO" id="GO:0000981">
    <property type="term" value="F:DNA-binding transcription factor activity, RNA polymerase II-specific"/>
    <property type="evidence" value="ECO:0007669"/>
    <property type="project" value="TreeGrafter"/>
</dbReference>
<feature type="domain" description="C2H2-type" evidence="9">
    <location>
        <begin position="741"/>
        <end position="768"/>
    </location>
</feature>
<evidence type="ECO:0000256" key="1">
    <source>
        <dbReference type="ARBA" id="ARBA00004123"/>
    </source>
</evidence>
<dbReference type="SUPFAM" id="SSF57667">
    <property type="entry name" value="beta-beta-alpha zinc fingers"/>
    <property type="match status" value="2"/>
</dbReference>
<dbReference type="InterPro" id="IPR027756">
    <property type="entry name" value="Ovo-like"/>
</dbReference>
<evidence type="ECO:0000313" key="10">
    <source>
        <dbReference type="EMBL" id="GFS24686.1"/>
    </source>
</evidence>
<evidence type="ECO:0000256" key="3">
    <source>
        <dbReference type="ARBA" id="ARBA00022737"/>
    </source>
</evidence>
<gene>
    <name evidence="10" type="ORF">ElyMa_001669700</name>
</gene>